<dbReference type="InterPro" id="IPR010902">
    <property type="entry name" value="NUMOD4"/>
</dbReference>
<dbReference type="Proteomes" id="UP000823123">
    <property type="component" value="Unassembled WGS sequence"/>
</dbReference>
<keyword evidence="3" id="KW-0540">Nuclease</keyword>
<organism evidence="3 4">
    <name type="scientific">Parvimonas parva</name>
    <dbReference type="NCBI Taxonomy" id="2769485"/>
    <lineage>
        <taxon>Bacteria</taxon>
        <taxon>Bacillati</taxon>
        <taxon>Bacillota</taxon>
        <taxon>Tissierellia</taxon>
        <taxon>Tissierellales</taxon>
        <taxon>Peptoniphilaceae</taxon>
        <taxon>Parvimonas</taxon>
    </lineage>
</organism>
<keyword evidence="3" id="KW-0255">Endonuclease</keyword>
<dbReference type="Pfam" id="PF07463">
    <property type="entry name" value="NUMOD4"/>
    <property type="match status" value="1"/>
</dbReference>
<protein>
    <submittedName>
        <fullName evidence="3">HNH endonuclease</fullName>
    </submittedName>
</protein>
<gene>
    <name evidence="3" type="ORF">IBJ83_02525</name>
</gene>
<name>A0ABS1C7W6_9FIRM</name>
<evidence type="ECO:0000259" key="1">
    <source>
        <dbReference type="Pfam" id="PF07463"/>
    </source>
</evidence>
<comment type="caution">
    <text evidence="3">The sequence shown here is derived from an EMBL/GenBank/DDBJ whole genome shotgun (WGS) entry which is preliminary data.</text>
</comment>
<sequence>MKELWKDIPGYDGKYQASTMDRIRSIDHKVRGICYFNCKEFYRMVKGRVLKPGQYCKCGHVSVVLGRGTNGKPVHQLIAITFIGTCPQNMEVLHKNGNPRDNRVENLSYGTRTENILDIYRQGGVWRKLSLDDVEAIRSGICCGIKGVELAAMYEVSSNTISRIKHGGSFSWLK</sequence>
<keyword evidence="3" id="KW-0378">Hydrolase</keyword>
<feature type="domain" description="HNH nuclease" evidence="2">
    <location>
        <begin position="73"/>
        <end position="115"/>
    </location>
</feature>
<dbReference type="InterPro" id="IPR044925">
    <property type="entry name" value="His-Me_finger_sf"/>
</dbReference>
<feature type="domain" description="NUMOD4" evidence="1">
    <location>
        <begin position="3"/>
        <end position="54"/>
    </location>
</feature>
<dbReference type="SUPFAM" id="SSF54060">
    <property type="entry name" value="His-Me finger endonucleases"/>
    <property type="match status" value="1"/>
</dbReference>
<keyword evidence="4" id="KW-1185">Reference proteome</keyword>
<reference evidence="3 4" key="1">
    <citation type="submission" date="2020-09" db="EMBL/GenBank/DDBJ databases">
        <title>Parvimonas S3374 sp. nov.</title>
        <authorList>
            <person name="Buhl M."/>
        </authorList>
    </citation>
    <scope>NUCLEOTIDE SEQUENCE [LARGE SCALE GENOMIC DNA]</scope>
    <source>
        <strain evidence="3 4">S3374</strain>
    </source>
</reference>
<dbReference type="InterPro" id="IPR003615">
    <property type="entry name" value="HNH_nuc"/>
</dbReference>
<evidence type="ECO:0000313" key="4">
    <source>
        <dbReference type="Proteomes" id="UP000823123"/>
    </source>
</evidence>
<dbReference type="EMBL" id="JACVDA010000005">
    <property type="protein sequence ID" value="MBK1468191.1"/>
    <property type="molecule type" value="Genomic_DNA"/>
</dbReference>
<evidence type="ECO:0000259" key="2">
    <source>
        <dbReference type="Pfam" id="PF13392"/>
    </source>
</evidence>
<dbReference type="Pfam" id="PF13392">
    <property type="entry name" value="HNH_3"/>
    <property type="match status" value="1"/>
</dbReference>
<accession>A0ABS1C7W6</accession>
<dbReference type="Gene3D" id="3.90.75.20">
    <property type="match status" value="1"/>
</dbReference>
<proteinExistence type="predicted"/>
<dbReference type="GO" id="GO:0004519">
    <property type="term" value="F:endonuclease activity"/>
    <property type="evidence" value="ECO:0007669"/>
    <property type="project" value="UniProtKB-KW"/>
</dbReference>
<dbReference type="RefSeq" id="WP_201275191.1">
    <property type="nucleotide sequence ID" value="NZ_JACVDA010000005.1"/>
</dbReference>
<evidence type="ECO:0000313" key="3">
    <source>
        <dbReference type="EMBL" id="MBK1468191.1"/>
    </source>
</evidence>